<dbReference type="Pfam" id="PF03167">
    <property type="entry name" value="UDG"/>
    <property type="match status" value="1"/>
</dbReference>
<organism evidence="14 15">
    <name type="scientific">Calycomorphotria hydatis</name>
    <dbReference type="NCBI Taxonomy" id="2528027"/>
    <lineage>
        <taxon>Bacteria</taxon>
        <taxon>Pseudomonadati</taxon>
        <taxon>Planctomycetota</taxon>
        <taxon>Planctomycetia</taxon>
        <taxon>Planctomycetales</taxon>
        <taxon>Planctomycetaceae</taxon>
        <taxon>Calycomorphotria</taxon>
    </lineage>
</organism>
<evidence type="ECO:0000313" key="14">
    <source>
        <dbReference type="EMBL" id="QDT64131.1"/>
    </source>
</evidence>
<dbReference type="SMART" id="SM00987">
    <property type="entry name" value="UreE_C"/>
    <property type="match status" value="1"/>
</dbReference>
<evidence type="ECO:0000256" key="2">
    <source>
        <dbReference type="ARBA" id="ARBA00006521"/>
    </source>
</evidence>
<dbReference type="GO" id="GO:0004844">
    <property type="term" value="F:uracil DNA N-glycosylase activity"/>
    <property type="evidence" value="ECO:0007669"/>
    <property type="project" value="UniProtKB-EC"/>
</dbReference>
<proteinExistence type="inferred from homology"/>
<keyword evidence="10" id="KW-0411">Iron-sulfur</keyword>
<keyword evidence="15" id="KW-1185">Reference proteome</keyword>
<sequence>MFWCDPFWTNRVSNVILADRLPGSHRNFAATSDFAIMDTAQLNSLLRQKLEADLRSGLTHIPRAAKKVELQVESGTDDTVPPSAAVESNIPQSVEVQKTVAPTPQQEMRSEPVSPVIQPTTPTTLNLPGDEDLARMSSKERQKQLNIVAEEVSRCTRCKELAETRSQTVFGVGDPNAGILFIGEAPGADEDAQGEPFVGRAGKLLTKIIEACHLRREDIYICNILKCRPPGNRNPSDAEACNCREYLDAQIKLVDPDYIVCWGSVAAKNLLQTQQPIGKMRQTFFSYGRAKVACTYHPSYLLRNPPAKKDVWEDMKWLFSDMKIDL</sequence>
<dbReference type="AlphaFoldDB" id="A0A517T6Y4"/>
<evidence type="ECO:0000256" key="6">
    <source>
        <dbReference type="ARBA" id="ARBA00022723"/>
    </source>
</evidence>
<feature type="compositionally biased region" description="Polar residues" evidence="12">
    <location>
        <begin position="117"/>
        <end position="126"/>
    </location>
</feature>
<dbReference type="InterPro" id="IPR036895">
    <property type="entry name" value="Uracil-DNA_glycosylase-like_sf"/>
</dbReference>
<keyword evidence="7" id="KW-0227">DNA damage</keyword>
<dbReference type="NCBIfam" id="TIGR00758">
    <property type="entry name" value="UDG_fam4"/>
    <property type="match status" value="1"/>
</dbReference>
<dbReference type="SMART" id="SM00986">
    <property type="entry name" value="UDG"/>
    <property type="match status" value="1"/>
</dbReference>
<evidence type="ECO:0000256" key="5">
    <source>
        <dbReference type="ARBA" id="ARBA00022485"/>
    </source>
</evidence>
<dbReference type="KEGG" id="chya:V22_13620"/>
<feature type="region of interest" description="Disordered" evidence="12">
    <location>
        <begin position="102"/>
        <end position="131"/>
    </location>
</feature>
<evidence type="ECO:0000313" key="15">
    <source>
        <dbReference type="Proteomes" id="UP000319976"/>
    </source>
</evidence>
<evidence type="ECO:0000256" key="4">
    <source>
        <dbReference type="ARBA" id="ARBA00019403"/>
    </source>
</evidence>
<evidence type="ECO:0000256" key="11">
    <source>
        <dbReference type="ARBA" id="ARBA00023204"/>
    </source>
</evidence>
<dbReference type="InterPro" id="IPR005122">
    <property type="entry name" value="Uracil-DNA_glycosylase-like"/>
</dbReference>
<evidence type="ECO:0000256" key="3">
    <source>
        <dbReference type="ARBA" id="ARBA00012030"/>
    </source>
</evidence>
<dbReference type="Proteomes" id="UP000319976">
    <property type="component" value="Chromosome"/>
</dbReference>
<name>A0A517T6Y4_9PLAN</name>
<dbReference type="InterPro" id="IPR051536">
    <property type="entry name" value="UDG_Type-4/5"/>
</dbReference>
<evidence type="ECO:0000259" key="13">
    <source>
        <dbReference type="SMART" id="SM00986"/>
    </source>
</evidence>
<reference evidence="14 15" key="1">
    <citation type="submission" date="2019-02" db="EMBL/GenBank/DDBJ databases">
        <title>Deep-cultivation of Planctomycetes and their phenomic and genomic characterization uncovers novel biology.</title>
        <authorList>
            <person name="Wiegand S."/>
            <person name="Jogler M."/>
            <person name="Boedeker C."/>
            <person name="Pinto D."/>
            <person name="Vollmers J."/>
            <person name="Rivas-Marin E."/>
            <person name="Kohn T."/>
            <person name="Peeters S.H."/>
            <person name="Heuer A."/>
            <person name="Rast P."/>
            <person name="Oberbeckmann S."/>
            <person name="Bunk B."/>
            <person name="Jeske O."/>
            <person name="Meyerdierks A."/>
            <person name="Storesund J.E."/>
            <person name="Kallscheuer N."/>
            <person name="Luecker S."/>
            <person name="Lage O.M."/>
            <person name="Pohl T."/>
            <person name="Merkel B.J."/>
            <person name="Hornburger P."/>
            <person name="Mueller R.-W."/>
            <person name="Bruemmer F."/>
            <person name="Labrenz M."/>
            <person name="Spormann A.M."/>
            <person name="Op den Camp H."/>
            <person name="Overmann J."/>
            <person name="Amann R."/>
            <person name="Jetten M.S.M."/>
            <person name="Mascher T."/>
            <person name="Medema M.H."/>
            <person name="Devos D.P."/>
            <person name="Kaster A.-K."/>
            <person name="Ovreas L."/>
            <person name="Rohde M."/>
            <person name="Galperin M.Y."/>
            <person name="Jogler C."/>
        </authorList>
    </citation>
    <scope>NUCLEOTIDE SEQUENCE [LARGE SCALE GENOMIC DNA]</scope>
    <source>
        <strain evidence="14 15">V22</strain>
    </source>
</reference>
<dbReference type="CDD" id="cd10030">
    <property type="entry name" value="UDG-F4_TTUDGA_SPO1dp_like"/>
    <property type="match status" value="1"/>
</dbReference>
<keyword evidence="6" id="KW-0479">Metal-binding</keyword>
<dbReference type="SUPFAM" id="SSF52141">
    <property type="entry name" value="Uracil-DNA glycosylase-like"/>
    <property type="match status" value="1"/>
</dbReference>
<dbReference type="GO" id="GO:0006281">
    <property type="term" value="P:DNA repair"/>
    <property type="evidence" value="ECO:0007669"/>
    <property type="project" value="UniProtKB-KW"/>
</dbReference>
<evidence type="ECO:0000256" key="1">
    <source>
        <dbReference type="ARBA" id="ARBA00001400"/>
    </source>
</evidence>
<evidence type="ECO:0000256" key="10">
    <source>
        <dbReference type="ARBA" id="ARBA00023014"/>
    </source>
</evidence>
<dbReference type="GO" id="GO:0051539">
    <property type="term" value="F:4 iron, 4 sulfur cluster binding"/>
    <property type="evidence" value="ECO:0007669"/>
    <property type="project" value="UniProtKB-KW"/>
</dbReference>
<dbReference type="Gene3D" id="3.40.470.10">
    <property type="entry name" value="Uracil-DNA glycosylase-like domain"/>
    <property type="match status" value="1"/>
</dbReference>
<keyword evidence="9" id="KW-0408">Iron</keyword>
<comment type="similarity">
    <text evidence="2">Belongs to the uracil-DNA glycosylase (UDG) superfamily. Type 4 (UDGa) family.</text>
</comment>
<dbReference type="EMBL" id="CP036316">
    <property type="protein sequence ID" value="QDT64131.1"/>
    <property type="molecule type" value="Genomic_DNA"/>
</dbReference>
<dbReference type="PANTHER" id="PTHR33693">
    <property type="entry name" value="TYPE-5 URACIL-DNA GLYCOSYLASE"/>
    <property type="match status" value="1"/>
</dbReference>
<dbReference type="EC" id="3.2.2.27" evidence="3"/>
<dbReference type="InterPro" id="IPR005273">
    <property type="entry name" value="Ura-DNA_glyco_family4"/>
</dbReference>
<keyword evidence="8" id="KW-0378">Hydrolase</keyword>
<evidence type="ECO:0000256" key="8">
    <source>
        <dbReference type="ARBA" id="ARBA00022801"/>
    </source>
</evidence>
<keyword evidence="11" id="KW-0234">DNA repair</keyword>
<evidence type="ECO:0000256" key="9">
    <source>
        <dbReference type="ARBA" id="ARBA00023004"/>
    </source>
</evidence>
<protein>
    <recommendedName>
        <fullName evidence="4">Type-4 uracil-DNA glycosylase</fullName>
        <ecNumber evidence="3">3.2.2.27</ecNumber>
    </recommendedName>
</protein>
<dbReference type="GO" id="GO:0046872">
    <property type="term" value="F:metal ion binding"/>
    <property type="evidence" value="ECO:0007669"/>
    <property type="project" value="UniProtKB-KW"/>
</dbReference>
<dbReference type="PANTHER" id="PTHR33693:SF1">
    <property type="entry name" value="TYPE-4 URACIL-DNA GLYCOSYLASE"/>
    <property type="match status" value="1"/>
</dbReference>
<gene>
    <name evidence="14" type="ORF">V22_13620</name>
</gene>
<comment type="catalytic activity">
    <reaction evidence="1">
        <text>Hydrolyzes single-stranded DNA or mismatched double-stranded DNA and polynucleotides, releasing free uracil.</text>
        <dbReference type="EC" id="3.2.2.27"/>
    </reaction>
</comment>
<accession>A0A517T6Y4</accession>
<feature type="domain" description="Uracil-DNA glycosylase-like" evidence="13">
    <location>
        <begin position="170"/>
        <end position="316"/>
    </location>
</feature>
<evidence type="ECO:0000256" key="7">
    <source>
        <dbReference type="ARBA" id="ARBA00022763"/>
    </source>
</evidence>
<evidence type="ECO:0000256" key="12">
    <source>
        <dbReference type="SAM" id="MobiDB-lite"/>
    </source>
</evidence>
<keyword evidence="5" id="KW-0004">4Fe-4S</keyword>